<accession>A0ABD7RTL8</accession>
<keyword evidence="3" id="KW-1003">Cell membrane</keyword>
<comment type="caution">
    <text evidence="7">The sequence shown here is derived from an EMBL/GenBank/DDBJ whole genome shotgun (WGS) entry which is preliminary data.</text>
</comment>
<evidence type="ECO:0000256" key="5">
    <source>
        <dbReference type="ARBA" id="ARBA00022944"/>
    </source>
</evidence>
<organism evidence="7 8">
    <name type="scientific">Ectopseudomonas mendocina</name>
    <name type="common">Pseudomonas mendocina</name>
    <dbReference type="NCBI Taxonomy" id="300"/>
    <lineage>
        <taxon>Bacteria</taxon>
        <taxon>Pseudomonadati</taxon>
        <taxon>Pseudomonadota</taxon>
        <taxon>Gammaproteobacteria</taxon>
        <taxon>Pseudomonadales</taxon>
        <taxon>Pseudomonadaceae</taxon>
        <taxon>Ectopseudomonas</taxon>
    </lineage>
</organism>
<evidence type="ECO:0000256" key="4">
    <source>
        <dbReference type="ARBA" id="ARBA00022679"/>
    </source>
</evidence>
<proteinExistence type="inferred from homology"/>
<comment type="subcellular location">
    <subcellularLocation>
        <location evidence="1">Cell membrane</location>
        <topology evidence="1">Peripheral membrane protein</topology>
    </subcellularLocation>
</comment>
<dbReference type="Gene3D" id="3.40.50.12580">
    <property type="match status" value="1"/>
</dbReference>
<evidence type="ECO:0000256" key="1">
    <source>
        <dbReference type="ARBA" id="ARBA00004202"/>
    </source>
</evidence>
<sequence length="427" mass="49969">MSRWDVPIRHKRLAVWLILPLWWLYDRLAAKRTNHWAFFVHPLKPSQLVENSRAMFEAVKRDPRIHKRVFTRDLTADLCLDDACNTEVIDVQSLRGLHELARCGVYLLTNAVALDMSWRWSDGSFSVVRPNLTRRIVVNLWHGIPLKRLFALANPEQRQRADRVAFRRQERRHYAGLIASSDVDSYAMAATFHPLPPERVWITGLPRNDFLKMADTALPRFLREEVETIRRLTRGRRLLVYAPTYRENDWSGAECYHFSEKEVARLKALLCRYDAVLGFRMHYYRRGERLFNLEQYLDGETLIDLGHAVVSEIAPVLREADLLLTDYSSVYIDAMYLNKPVVSFAYDLEHYRNQQNGLLYDMDMAFPGPVVTDFDNLLQALDRELAEGGQVANERYHLCRKLFFNHLDDGNAQRVLDKLRELGAYEE</sequence>
<dbReference type="InterPro" id="IPR051612">
    <property type="entry name" value="Teichoic_Acid_Biosynth"/>
</dbReference>
<reference evidence="7 8" key="1">
    <citation type="submission" date="2019-01" db="EMBL/GenBank/DDBJ databases">
        <title>Whole genome shotgun sequencing of Pseudomonas spp. isolated by its ability to degrade furfural.</title>
        <authorList>
            <person name="Donoso R."/>
            <person name="Farkas C."/>
            <person name="Villegas P."/>
            <person name="Gonzales-Toro F."/>
            <person name="Guajardo-Parra M."/>
            <person name="Araya-Nail M."/>
            <person name="Morgante V."/>
            <person name="Perez-Pantoja D."/>
        </authorList>
    </citation>
    <scope>NUCLEOTIDE SEQUENCE [LARGE SCALE GENOMIC DNA]</scope>
    <source>
        <strain evidence="7 8">VN231</strain>
    </source>
</reference>
<protein>
    <submittedName>
        <fullName evidence="7">Teichoic acid biosynthesis protein B</fullName>
    </submittedName>
</protein>
<evidence type="ECO:0000256" key="2">
    <source>
        <dbReference type="ARBA" id="ARBA00010488"/>
    </source>
</evidence>
<comment type="similarity">
    <text evidence="2">Belongs to the CDP-glycerol glycerophosphotransferase family.</text>
</comment>
<name>A0ABD7RTL8_ECTME</name>
<keyword evidence="5" id="KW-0777">Teichoic acid biosynthesis</keyword>
<dbReference type="InterPro" id="IPR007554">
    <property type="entry name" value="Glycerophosphate_synth"/>
</dbReference>
<dbReference type="GO" id="GO:0005886">
    <property type="term" value="C:plasma membrane"/>
    <property type="evidence" value="ECO:0007669"/>
    <property type="project" value="UniProtKB-SubCell"/>
</dbReference>
<dbReference type="AlphaFoldDB" id="A0ABD7RTL8"/>
<evidence type="ECO:0000256" key="6">
    <source>
        <dbReference type="ARBA" id="ARBA00023136"/>
    </source>
</evidence>
<gene>
    <name evidence="7" type="ORF">EQ836_14660</name>
</gene>
<dbReference type="SUPFAM" id="SSF53756">
    <property type="entry name" value="UDP-Glycosyltransferase/glycogen phosphorylase"/>
    <property type="match status" value="1"/>
</dbReference>
<dbReference type="PANTHER" id="PTHR37316">
    <property type="entry name" value="TEICHOIC ACID GLYCEROL-PHOSPHATE PRIMASE"/>
    <property type="match status" value="1"/>
</dbReference>
<dbReference type="GO" id="GO:0019350">
    <property type="term" value="P:teichoic acid biosynthetic process"/>
    <property type="evidence" value="ECO:0007669"/>
    <property type="project" value="UniProtKB-KW"/>
</dbReference>
<dbReference type="RefSeq" id="WP_143502019.1">
    <property type="nucleotide sequence ID" value="NZ_SCFV01000007.1"/>
</dbReference>
<evidence type="ECO:0000313" key="8">
    <source>
        <dbReference type="Proteomes" id="UP000317327"/>
    </source>
</evidence>
<dbReference type="Pfam" id="PF04464">
    <property type="entry name" value="Glyphos_transf"/>
    <property type="match status" value="1"/>
</dbReference>
<dbReference type="PANTHER" id="PTHR37316:SF3">
    <property type="entry name" value="TEICHOIC ACID GLYCEROL-PHOSPHATE TRANSFERASE"/>
    <property type="match status" value="1"/>
</dbReference>
<dbReference type="InterPro" id="IPR043148">
    <property type="entry name" value="TagF_C"/>
</dbReference>
<evidence type="ECO:0000313" key="7">
    <source>
        <dbReference type="EMBL" id="TRO16531.1"/>
    </source>
</evidence>
<dbReference type="InterPro" id="IPR043149">
    <property type="entry name" value="TagF_N"/>
</dbReference>
<dbReference type="Gene3D" id="3.40.50.11820">
    <property type="match status" value="1"/>
</dbReference>
<keyword evidence="6" id="KW-0472">Membrane</keyword>
<keyword evidence="4" id="KW-0808">Transferase</keyword>
<dbReference type="GO" id="GO:0016740">
    <property type="term" value="F:transferase activity"/>
    <property type="evidence" value="ECO:0007669"/>
    <property type="project" value="UniProtKB-KW"/>
</dbReference>
<dbReference type="Proteomes" id="UP000317327">
    <property type="component" value="Unassembled WGS sequence"/>
</dbReference>
<evidence type="ECO:0000256" key="3">
    <source>
        <dbReference type="ARBA" id="ARBA00022475"/>
    </source>
</evidence>
<dbReference type="EMBL" id="SCFV01000007">
    <property type="protein sequence ID" value="TRO16531.1"/>
    <property type="molecule type" value="Genomic_DNA"/>
</dbReference>